<dbReference type="EMBL" id="AVOT02000068">
    <property type="protein sequence ID" value="MBW0460860.1"/>
    <property type="molecule type" value="Genomic_DNA"/>
</dbReference>
<comment type="caution">
    <text evidence="1">The sequence shown here is derived from an EMBL/GenBank/DDBJ whole genome shotgun (WGS) entry which is preliminary data.</text>
</comment>
<accession>A0A9Q3B9A3</accession>
<dbReference type="AlphaFoldDB" id="A0A9Q3B9A3"/>
<sequence length="159" mass="17416">MDNIVIFGSDIEPFKQEISLEFDIRDTGMADLLLGVKIGHSSNHVSLDQQHFTESLLDLYGMSNCRPVAKPLLPNKHLSPATDNKVLAFNSLGISYCSAIGSINYLSTATCPDLSFPVPQAAQPSTLEGFSPRPTLSSRYTKSGPCLLKTWLRWVGCLQ</sequence>
<keyword evidence="2" id="KW-1185">Reference proteome</keyword>
<name>A0A9Q3B9A3_9BASI</name>
<reference evidence="1" key="1">
    <citation type="submission" date="2021-03" db="EMBL/GenBank/DDBJ databases">
        <title>Draft genome sequence of rust myrtle Austropuccinia psidii MF-1, a brazilian biotype.</title>
        <authorList>
            <person name="Quecine M.C."/>
            <person name="Pachon D.M.R."/>
            <person name="Bonatelli M.L."/>
            <person name="Correr F.H."/>
            <person name="Franceschini L.M."/>
            <person name="Leite T.F."/>
            <person name="Margarido G.R.A."/>
            <person name="Almeida C.A."/>
            <person name="Ferrarezi J.A."/>
            <person name="Labate C.A."/>
        </authorList>
    </citation>
    <scope>NUCLEOTIDE SEQUENCE</scope>
    <source>
        <strain evidence="1">MF-1</strain>
    </source>
</reference>
<evidence type="ECO:0000313" key="1">
    <source>
        <dbReference type="EMBL" id="MBW0460860.1"/>
    </source>
</evidence>
<evidence type="ECO:0000313" key="2">
    <source>
        <dbReference type="Proteomes" id="UP000765509"/>
    </source>
</evidence>
<dbReference type="Proteomes" id="UP000765509">
    <property type="component" value="Unassembled WGS sequence"/>
</dbReference>
<proteinExistence type="predicted"/>
<organism evidence="1 2">
    <name type="scientific">Austropuccinia psidii MF-1</name>
    <dbReference type="NCBI Taxonomy" id="1389203"/>
    <lineage>
        <taxon>Eukaryota</taxon>
        <taxon>Fungi</taxon>
        <taxon>Dikarya</taxon>
        <taxon>Basidiomycota</taxon>
        <taxon>Pucciniomycotina</taxon>
        <taxon>Pucciniomycetes</taxon>
        <taxon>Pucciniales</taxon>
        <taxon>Sphaerophragmiaceae</taxon>
        <taxon>Austropuccinia</taxon>
    </lineage>
</organism>
<gene>
    <name evidence="1" type="ORF">O181_000575</name>
</gene>
<protein>
    <recommendedName>
        <fullName evidence="3">Reverse transcriptase Ty1/copia-type domain-containing protein</fullName>
    </recommendedName>
</protein>
<evidence type="ECO:0008006" key="3">
    <source>
        <dbReference type="Google" id="ProtNLM"/>
    </source>
</evidence>